<organism evidence="1 2">
    <name type="scientific">Ktedonobacter racemifer DSM 44963</name>
    <dbReference type="NCBI Taxonomy" id="485913"/>
    <lineage>
        <taxon>Bacteria</taxon>
        <taxon>Bacillati</taxon>
        <taxon>Chloroflexota</taxon>
        <taxon>Ktedonobacteria</taxon>
        <taxon>Ktedonobacterales</taxon>
        <taxon>Ktedonobacteraceae</taxon>
        <taxon>Ktedonobacter</taxon>
    </lineage>
</organism>
<gene>
    <name evidence="1" type="ORF">Krac_5462</name>
</gene>
<sequence>MIIKKIERGRYCKILCVVETMNKEILRKMEEEKHEHTQRDSRRIAQLTFKLK</sequence>
<comment type="caution">
    <text evidence="1">The sequence shown here is derived from an EMBL/GenBank/DDBJ whole genome shotgun (WGS) entry which is preliminary data.</text>
</comment>
<evidence type="ECO:0000313" key="1">
    <source>
        <dbReference type="EMBL" id="EFH84425.1"/>
    </source>
</evidence>
<dbReference type="InParanoid" id="D6TW42"/>
<dbReference type="EMBL" id="ADVG01000003">
    <property type="protein sequence ID" value="EFH84425.1"/>
    <property type="molecule type" value="Genomic_DNA"/>
</dbReference>
<dbReference type="Proteomes" id="UP000004508">
    <property type="component" value="Unassembled WGS sequence"/>
</dbReference>
<protein>
    <submittedName>
        <fullName evidence="1">Uncharacterized protein</fullName>
    </submittedName>
</protein>
<name>D6TW42_KTERA</name>
<reference evidence="1 2" key="1">
    <citation type="journal article" date="2011" name="Stand. Genomic Sci.">
        <title>Non-contiguous finished genome sequence and contextual data of the filamentous soil bacterium Ktedonobacter racemifer type strain (SOSP1-21).</title>
        <authorList>
            <person name="Chang Y.J."/>
            <person name="Land M."/>
            <person name="Hauser L."/>
            <person name="Chertkov O."/>
            <person name="Del Rio T.G."/>
            <person name="Nolan M."/>
            <person name="Copeland A."/>
            <person name="Tice H."/>
            <person name="Cheng J.F."/>
            <person name="Lucas S."/>
            <person name="Han C."/>
            <person name="Goodwin L."/>
            <person name="Pitluck S."/>
            <person name="Ivanova N."/>
            <person name="Ovchinikova G."/>
            <person name="Pati A."/>
            <person name="Chen A."/>
            <person name="Palaniappan K."/>
            <person name="Mavromatis K."/>
            <person name="Liolios K."/>
            <person name="Brettin T."/>
            <person name="Fiebig A."/>
            <person name="Rohde M."/>
            <person name="Abt B."/>
            <person name="Goker M."/>
            <person name="Detter J.C."/>
            <person name="Woyke T."/>
            <person name="Bristow J."/>
            <person name="Eisen J.A."/>
            <person name="Markowitz V."/>
            <person name="Hugenholtz P."/>
            <person name="Kyrpides N.C."/>
            <person name="Klenk H.P."/>
            <person name="Lapidus A."/>
        </authorList>
    </citation>
    <scope>NUCLEOTIDE SEQUENCE [LARGE SCALE GENOMIC DNA]</scope>
    <source>
        <strain evidence="2">DSM 44963</strain>
    </source>
</reference>
<dbReference type="AlphaFoldDB" id="D6TW42"/>
<accession>D6TW42</accession>
<keyword evidence="2" id="KW-1185">Reference proteome</keyword>
<proteinExistence type="predicted"/>
<evidence type="ECO:0000313" key="2">
    <source>
        <dbReference type="Proteomes" id="UP000004508"/>
    </source>
</evidence>